<evidence type="ECO:0000313" key="3">
    <source>
        <dbReference type="Proteomes" id="UP000221165"/>
    </source>
</evidence>
<gene>
    <name evidence="2" type="ORF">CSUI_000282</name>
</gene>
<dbReference type="AlphaFoldDB" id="A0A2C6LHW0"/>
<feature type="non-terminal residue" evidence="2">
    <location>
        <position position="119"/>
    </location>
</feature>
<evidence type="ECO:0000256" key="1">
    <source>
        <dbReference type="SAM" id="MobiDB-lite"/>
    </source>
</evidence>
<name>A0A2C6LHW0_9APIC</name>
<keyword evidence="3" id="KW-1185">Reference proteome</keyword>
<dbReference type="Proteomes" id="UP000221165">
    <property type="component" value="Unassembled WGS sequence"/>
</dbReference>
<feature type="compositionally biased region" description="Polar residues" evidence="1">
    <location>
        <begin position="30"/>
        <end position="47"/>
    </location>
</feature>
<organism evidence="2 3">
    <name type="scientific">Cystoisospora suis</name>
    <dbReference type="NCBI Taxonomy" id="483139"/>
    <lineage>
        <taxon>Eukaryota</taxon>
        <taxon>Sar</taxon>
        <taxon>Alveolata</taxon>
        <taxon>Apicomplexa</taxon>
        <taxon>Conoidasida</taxon>
        <taxon>Coccidia</taxon>
        <taxon>Eucoccidiorida</taxon>
        <taxon>Eimeriorina</taxon>
        <taxon>Sarcocystidae</taxon>
        <taxon>Cystoisospora</taxon>
    </lineage>
</organism>
<reference evidence="2 3" key="1">
    <citation type="journal article" date="2017" name="Int. J. Parasitol.">
        <title>The genome of the protozoan parasite Cystoisospora suis and a reverse vaccinology approach to identify vaccine candidates.</title>
        <authorList>
            <person name="Palmieri N."/>
            <person name="Shrestha A."/>
            <person name="Ruttkowski B."/>
            <person name="Beck T."/>
            <person name="Vogl C."/>
            <person name="Tomley F."/>
            <person name="Blake D.P."/>
            <person name="Joachim A."/>
        </authorList>
    </citation>
    <scope>NUCLEOTIDE SEQUENCE [LARGE SCALE GENOMIC DNA]</scope>
    <source>
        <strain evidence="2 3">Wien I</strain>
    </source>
</reference>
<dbReference type="RefSeq" id="XP_067927522.1">
    <property type="nucleotide sequence ID" value="XM_068060516.1"/>
</dbReference>
<accession>A0A2C6LHW0</accession>
<sequence>MCKHAKEKRWSVAYIELLPGGVPATLSRCGYSQSQPQGAAGKQSDTNAFPRCRRRGGTQLRPTPRMCFCVVPGGNRYNRHPSGGRLTCGAVPPGAAVLQNVQVAQAVTWPEERTQGNEA</sequence>
<dbReference type="EMBL" id="MIGC01000114">
    <property type="protein sequence ID" value="PHJ25876.1"/>
    <property type="molecule type" value="Genomic_DNA"/>
</dbReference>
<proteinExistence type="predicted"/>
<dbReference type="VEuPathDB" id="ToxoDB:CSUI_000282"/>
<comment type="caution">
    <text evidence="2">The sequence shown here is derived from an EMBL/GenBank/DDBJ whole genome shotgun (WGS) entry which is preliminary data.</text>
</comment>
<dbReference type="GeneID" id="94423727"/>
<protein>
    <submittedName>
        <fullName evidence="2">Uncharacterized protein</fullName>
    </submittedName>
</protein>
<feature type="region of interest" description="Disordered" evidence="1">
    <location>
        <begin position="30"/>
        <end position="61"/>
    </location>
</feature>
<evidence type="ECO:0000313" key="2">
    <source>
        <dbReference type="EMBL" id="PHJ25876.1"/>
    </source>
</evidence>